<evidence type="ECO:0000256" key="3">
    <source>
        <dbReference type="SAM" id="Phobius"/>
    </source>
</evidence>
<dbReference type="KEGG" id="dea:FPZ08_11855"/>
<dbReference type="InterPro" id="IPR029787">
    <property type="entry name" value="Nucleotide_cyclase"/>
</dbReference>
<dbReference type="Gene3D" id="3.30.70.270">
    <property type="match status" value="1"/>
</dbReference>
<gene>
    <name evidence="5" type="ORF">FPZ08_11855</name>
</gene>
<organism evidence="5 6">
    <name type="scientific">Devosia ginsengisoli</name>
    <dbReference type="NCBI Taxonomy" id="400770"/>
    <lineage>
        <taxon>Bacteria</taxon>
        <taxon>Pseudomonadati</taxon>
        <taxon>Pseudomonadota</taxon>
        <taxon>Alphaproteobacteria</taxon>
        <taxon>Hyphomicrobiales</taxon>
        <taxon>Devosiaceae</taxon>
        <taxon>Devosia</taxon>
    </lineage>
</organism>
<keyword evidence="3" id="KW-0812">Transmembrane</keyword>
<dbReference type="Proteomes" id="UP000315364">
    <property type="component" value="Chromosome"/>
</dbReference>
<dbReference type="InterPro" id="IPR000160">
    <property type="entry name" value="GGDEF_dom"/>
</dbReference>
<keyword evidence="3" id="KW-0472">Membrane</keyword>
<name>A0A5B8LTL0_9HYPH</name>
<dbReference type="PANTHER" id="PTHR45138:SF9">
    <property type="entry name" value="DIGUANYLATE CYCLASE DGCM-RELATED"/>
    <property type="match status" value="1"/>
</dbReference>
<dbReference type="SUPFAM" id="SSF55073">
    <property type="entry name" value="Nucleotide cyclase"/>
    <property type="match status" value="1"/>
</dbReference>
<sequence>MQGGEPAISNREYAMMPSKTLTALQSWSSVGRWTLFGTMACVLVSVGFNALMFGNMGPEALRRSVISAIVLPILLGVPLFFYMSMRVRGLAITNLRLGLVARTDSLTACLNRGAFTGKVSTLLAQRGRDTNGALLMIDADNFKAINDLFGHDAGDEALTIIARSIRTTLRAGDLVGRMGGEEFGVYLPDVDQRGTEAVAERIRRSVNLAVFAPDGKQRPLSVSIGGVAFEGSASFSELFRIADQRLYGAKQTGRNRVAVVHVADHPAIGLKRSA</sequence>
<dbReference type="FunFam" id="3.30.70.270:FF:000001">
    <property type="entry name" value="Diguanylate cyclase domain protein"/>
    <property type="match status" value="1"/>
</dbReference>
<feature type="transmembrane region" description="Helical" evidence="3">
    <location>
        <begin position="33"/>
        <end position="53"/>
    </location>
</feature>
<dbReference type="Pfam" id="PF00990">
    <property type="entry name" value="GGDEF"/>
    <property type="match status" value="1"/>
</dbReference>
<feature type="transmembrane region" description="Helical" evidence="3">
    <location>
        <begin position="65"/>
        <end position="85"/>
    </location>
</feature>
<comment type="catalytic activity">
    <reaction evidence="2">
        <text>2 GTP = 3',3'-c-di-GMP + 2 diphosphate</text>
        <dbReference type="Rhea" id="RHEA:24898"/>
        <dbReference type="ChEBI" id="CHEBI:33019"/>
        <dbReference type="ChEBI" id="CHEBI:37565"/>
        <dbReference type="ChEBI" id="CHEBI:58805"/>
        <dbReference type="EC" id="2.7.7.65"/>
    </reaction>
</comment>
<dbReference type="NCBIfam" id="TIGR00254">
    <property type="entry name" value="GGDEF"/>
    <property type="match status" value="1"/>
</dbReference>
<dbReference type="OrthoDB" id="9812260at2"/>
<dbReference type="EMBL" id="CP042304">
    <property type="protein sequence ID" value="QDZ11396.1"/>
    <property type="molecule type" value="Genomic_DNA"/>
</dbReference>
<evidence type="ECO:0000313" key="5">
    <source>
        <dbReference type="EMBL" id="QDZ11396.1"/>
    </source>
</evidence>
<dbReference type="GO" id="GO:0052621">
    <property type="term" value="F:diguanylate cyclase activity"/>
    <property type="evidence" value="ECO:0007669"/>
    <property type="project" value="UniProtKB-EC"/>
</dbReference>
<accession>A0A5B8LTL0</accession>
<dbReference type="EC" id="2.7.7.65" evidence="1"/>
<proteinExistence type="predicted"/>
<evidence type="ECO:0000259" key="4">
    <source>
        <dbReference type="PROSITE" id="PS50887"/>
    </source>
</evidence>
<dbReference type="InterPro" id="IPR043128">
    <property type="entry name" value="Rev_trsase/Diguanyl_cyclase"/>
</dbReference>
<reference evidence="5 6" key="1">
    <citation type="submission" date="2019-07" db="EMBL/GenBank/DDBJ databases">
        <title>Full genome sequence of Devosia sp. Gsoil 520.</title>
        <authorList>
            <person name="Im W.-T."/>
        </authorList>
    </citation>
    <scope>NUCLEOTIDE SEQUENCE [LARGE SCALE GENOMIC DNA]</scope>
    <source>
        <strain evidence="5 6">Gsoil 520</strain>
    </source>
</reference>
<dbReference type="PROSITE" id="PS50887">
    <property type="entry name" value="GGDEF"/>
    <property type="match status" value="1"/>
</dbReference>
<dbReference type="PANTHER" id="PTHR45138">
    <property type="entry name" value="REGULATORY COMPONENTS OF SENSORY TRANSDUCTION SYSTEM"/>
    <property type="match status" value="1"/>
</dbReference>
<dbReference type="CDD" id="cd01949">
    <property type="entry name" value="GGDEF"/>
    <property type="match status" value="1"/>
</dbReference>
<dbReference type="SMART" id="SM00267">
    <property type="entry name" value="GGDEF"/>
    <property type="match status" value="1"/>
</dbReference>
<feature type="domain" description="GGDEF" evidence="4">
    <location>
        <begin position="130"/>
        <end position="262"/>
    </location>
</feature>
<evidence type="ECO:0000256" key="1">
    <source>
        <dbReference type="ARBA" id="ARBA00012528"/>
    </source>
</evidence>
<dbReference type="InterPro" id="IPR050469">
    <property type="entry name" value="Diguanylate_Cyclase"/>
</dbReference>
<protein>
    <recommendedName>
        <fullName evidence="1">diguanylate cyclase</fullName>
        <ecNumber evidence="1">2.7.7.65</ecNumber>
    </recommendedName>
</protein>
<keyword evidence="3" id="KW-1133">Transmembrane helix</keyword>
<keyword evidence="6" id="KW-1185">Reference proteome</keyword>
<evidence type="ECO:0000256" key="2">
    <source>
        <dbReference type="ARBA" id="ARBA00034247"/>
    </source>
</evidence>
<evidence type="ECO:0000313" key="6">
    <source>
        <dbReference type="Proteomes" id="UP000315364"/>
    </source>
</evidence>
<dbReference type="AlphaFoldDB" id="A0A5B8LTL0"/>